<dbReference type="EMBL" id="CP002691">
    <property type="protein sequence ID" value="AEE49738.1"/>
    <property type="molecule type" value="Genomic_DNA"/>
</dbReference>
<dbReference type="Proteomes" id="UP000008461">
    <property type="component" value="Chromosome"/>
</dbReference>
<accession>F4L421</accession>
<evidence type="ECO:0000313" key="3">
    <source>
        <dbReference type="Proteomes" id="UP000008461"/>
    </source>
</evidence>
<dbReference type="KEGG" id="hhy:Halhy_1853"/>
<protein>
    <submittedName>
        <fullName evidence="2">Uncharacterized protein</fullName>
    </submittedName>
</protein>
<gene>
    <name evidence="2" type="ordered locus">Halhy_1853</name>
</gene>
<dbReference type="HOGENOM" id="CLU_1341692_0_0_10"/>
<feature type="region of interest" description="Disordered" evidence="1">
    <location>
        <begin position="185"/>
        <end position="204"/>
    </location>
</feature>
<reference evidence="2 3" key="1">
    <citation type="journal article" date="2011" name="Stand. Genomic Sci.">
        <title>Complete genome sequence of Haliscomenobacter hydrossis type strain (O).</title>
        <authorList>
            <consortium name="US DOE Joint Genome Institute (JGI-PGF)"/>
            <person name="Daligault H."/>
            <person name="Lapidus A."/>
            <person name="Zeytun A."/>
            <person name="Nolan M."/>
            <person name="Lucas S."/>
            <person name="Del Rio T.G."/>
            <person name="Tice H."/>
            <person name="Cheng J.F."/>
            <person name="Tapia R."/>
            <person name="Han C."/>
            <person name="Goodwin L."/>
            <person name="Pitluck S."/>
            <person name="Liolios K."/>
            <person name="Pagani I."/>
            <person name="Ivanova N."/>
            <person name="Huntemann M."/>
            <person name="Mavromatis K."/>
            <person name="Mikhailova N."/>
            <person name="Pati A."/>
            <person name="Chen A."/>
            <person name="Palaniappan K."/>
            <person name="Land M."/>
            <person name="Hauser L."/>
            <person name="Brambilla E.M."/>
            <person name="Rohde M."/>
            <person name="Verbarg S."/>
            <person name="Goker M."/>
            <person name="Bristow J."/>
            <person name="Eisen J.A."/>
            <person name="Markowitz V."/>
            <person name="Hugenholtz P."/>
            <person name="Kyrpides N.C."/>
            <person name="Klenk H.P."/>
            <person name="Woyke T."/>
        </authorList>
    </citation>
    <scope>NUCLEOTIDE SEQUENCE [LARGE SCALE GENOMIC DNA]</scope>
    <source>
        <strain evidence="3">ATCC 27775 / DSM 1100 / LMG 10767 / O</strain>
    </source>
</reference>
<evidence type="ECO:0000313" key="2">
    <source>
        <dbReference type="EMBL" id="AEE49738.1"/>
    </source>
</evidence>
<dbReference type="eggNOG" id="ENOG5033HVM">
    <property type="taxonomic scope" value="Bacteria"/>
</dbReference>
<proteinExistence type="predicted"/>
<sequence>MVHKTSLKYYPDLESLAEEIGNLRYDAHEAFLHHLALKLKKDSEADAKRGRPQLAGNLMNASNFLETSAFEIGRAWKICAPYLEDGFPKDVKEFIAKNFKAEDYHNVLMLLYDYESAIMQNFKFEETSFRLSRCLLYLSAGDIERLREEIKNSADYRNLIMAAEYDGNYKMKRDFNNPFGEEHKLETGLGDADSTGYSEDDLPF</sequence>
<organism evidence="2 3">
    <name type="scientific">Haliscomenobacter hydrossis (strain ATCC 27775 / DSM 1100 / LMG 10767 / O)</name>
    <dbReference type="NCBI Taxonomy" id="760192"/>
    <lineage>
        <taxon>Bacteria</taxon>
        <taxon>Pseudomonadati</taxon>
        <taxon>Bacteroidota</taxon>
        <taxon>Saprospiria</taxon>
        <taxon>Saprospirales</taxon>
        <taxon>Haliscomenobacteraceae</taxon>
        <taxon>Haliscomenobacter</taxon>
    </lineage>
</organism>
<keyword evidence="3" id="KW-1185">Reference proteome</keyword>
<evidence type="ECO:0000256" key="1">
    <source>
        <dbReference type="SAM" id="MobiDB-lite"/>
    </source>
</evidence>
<name>F4L421_HALH1</name>
<dbReference type="AlphaFoldDB" id="F4L421"/>
<dbReference type="STRING" id="760192.Halhy_1853"/>
<reference key="2">
    <citation type="submission" date="2011-04" db="EMBL/GenBank/DDBJ databases">
        <title>Complete sequence of chromosome of Haliscomenobacter hydrossis DSM 1100.</title>
        <authorList>
            <consortium name="US DOE Joint Genome Institute (JGI-PGF)"/>
            <person name="Lucas S."/>
            <person name="Han J."/>
            <person name="Lapidus A."/>
            <person name="Bruce D."/>
            <person name="Goodwin L."/>
            <person name="Pitluck S."/>
            <person name="Peters L."/>
            <person name="Kyrpides N."/>
            <person name="Mavromatis K."/>
            <person name="Ivanova N."/>
            <person name="Ovchinnikova G."/>
            <person name="Pagani I."/>
            <person name="Daligault H."/>
            <person name="Detter J.C."/>
            <person name="Han C."/>
            <person name="Land M."/>
            <person name="Hauser L."/>
            <person name="Markowitz V."/>
            <person name="Cheng J.-F."/>
            <person name="Hugenholtz P."/>
            <person name="Woyke T."/>
            <person name="Wu D."/>
            <person name="Verbarg S."/>
            <person name="Frueling A."/>
            <person name="Brambilla E."/>
            <person name="Klenk H.-P."/>
            <person name="Eisen J.A."/>
        </authorList>
    </citation>
    <scope>NUCLEOTIDE SEQUENCE</scope>
    <source>
        <strain>DSM 1100</strain>
    </source>
</reference>